<sequence length="331" mass="38182">MDGSLPQKKKHTTFQKPSNNLQPPTASMPYHEANGNGNRKTLTVHHSHPQNKKQTNQASHPKTINNAPSLSPMSYDQANRNRNHNPLHRLHSLSPRRLRTLFRSPSSHTPFPLLALPAELRNAIYTRALTPCITTPSLSIHSPRHPPSSPLFAVSRQIRHEALDVFYRTLYHLQRFHAPYPHRTFATFASHLGADRLKSLRQISVSLPAEGYRFDVDEVLATLPQLRSVEGRIDDMSVTACECKVRIRCRCGAPYYRDWRGVLGESEEFRVLRELVGKGMRVRVVWKTQERDEEGGWLVRDDMFRTTQHKRWLAEVEEWIGCERREVEGVR</sequence>
<feature type="compositionally biased region" description="Polar residues" evidence="1">
    <location>
        <begin position="14"/>
        <end position="25"/>
    </location>
</feature>
<dbReference type="Proteomes" id="UP000799750">
    <property type="component" value="Unassembled WGS sequence"/>
</dbReference>
<protein>
    <recommendedName>
        <fullName evidence="4">F-box domain-containing protein</fullName>
    </recommendedName>
</protein>
<reference evidence="2" key="1">
    <citation type="journal article" date="2020" name="Stud. Mycol.">
        <title>101 Dothideomycetes genomes: a test case for predicting lifestyles and emergence of pathogens.</title>
        <authorList>
            <person name="Haridas S."/>
            <person name="Albert R."/>
            <person name="Binder M."/>
            <person name="Bloem J."/>
            <person name="Labutti K."/>
            <person name="Salamov A."/>
            <person name="Andreopoulos B."/>
            <person name="Baker S."/>
            <person name="Barry K."/>
            <person name="Bills G."/>
            <person name="Bluhm B."/>
            <person name="Cannon C."/>
            <person name="Castanera R."/>
            <person name="Culley D."/>
            <person name="Daum C."/>
            <person name="Ezra D."/>
            <person name="Gonzalez J."/>
            <person name="Henrissat B."/>
            <person name="Kuo A."/>
            <person name="Liang C."/>
            <person name="Lipzen A."/>
            <person name="Lutzoni F."/>
            <person name="Magnuson J."/>
            <person name="Mondo S."/>
            <person name="Nolan M."/>
            <person name="Ohm R."/>
            <person name="Pangilinan J."/>
            <person name="Park H.-J."/>
            <person name="Ramirez L."/>
            <person name="Alfaro M."/>
            <person name="Sun H."/>
            <person name="Tritt A."/>
            <person name="Yoshinaga Y."/>
            <person name="Zwiers L.-H."/>
            <person name="Turgeon B."/>
            <person name="Goodwin S."/>
            <person name="Spatafora J."/>
            <person name="Crous P."/>
            <person name="Grigoriev I."/>
        </authorList>
    </citation>
    <scope>NUCLEOTIDE SEQUENCE</scope>
    <source>
        <strain evidence="2">CBS 269.34</strain>
    </source>
</reference>
<keyword evidence="3" id="KW-1185">Reference proteome</keyword>
<accession>A0A6A6QR01</accession>
<feature type="compositionally biased region" description="Basic residues" evidence="1">
    <location>
        <begin position="42"/>
        <end position="51"/>
    </location>
</feature>
<gene>
    <name evidence="2" type="ORF">BU16DRAFT_589573</name>
</gene>
<organism evidence="2 3">
    <name type="scientific">Lophium mytilinum</name>
    <dbReference type="NCBI Taxonomy" id="390894"/>
    <lineage>
        <taxon>Eukaryota</taxon>
        <taxon>Fungi</taxon>
        <taxon>Dikarya</taxon>
        <taxon>Ascomycota</taxon>
        <taxon>Pezizomycotina</taxon>
        <taxon>Dothideomycetes</taxon>
        <taxon>Pleosporomycetidae</taxon>
        <taxon>Mytilinidiales</taxon>
        <taxon>Mytilinidiaceae</taxon>
        <taxon>Lophium</taxon>
    </lineage>
</organism>
<dbReference type="OrthoDB" id="62952at2759"/>
<dbReference type="EMBL" id="MU004190">
    <property type="protein sequence ID" value="KAF2494604.1"/>
    <property type="molecule type" value="Genomic_DNA"/>
</dbReference>
<evidence type="ECO:0000313" key="2">
    <source>
        <dbReference type="EMBL" id="KAF2494604.1"/>
    </source>
</evidence>
<evidence type="ECO:0008006" key="4">
    <source>
        <dbReference type="Google" id="ProtNLM"/>
    </source>
</evidence>
<dbReference type="InterPro" id="IPR038883">
    <property type="entry name" value="AN11006-like"/>
</dbReference>
<dbReference type="PANTHER" id="PTHR42085:SF1">
    <property type="entry name" value="F-BOX DOMAIN-CONTAINING PROTEIN"/>
    <property type="match status" value="1"/>
</dbReference>
<evidence type="ECO:0000256" key="1">
    <source>
        <dbReference type="SAM" id="MobiDB-lite"/>
    </source>
</evidence>
<proteinExistence type="predicted"/>
<feature type="compositionally biased region" description="Polar residues" evidence="1">
    <location>
        <begin position="52"/>
        <end position="78"/>
    </location>
</feature>
<dbReference type="PANTHER" id="PTHR42085">
    <property type="entry name" value="F-BOX DOMAIN-CONTAINING PROTEIN"/>
    <property type="match status" value="1"/>
</dbReference>
<name>A0A6A6QR01_9PEZI</name>
<dbReference type="AlphaFoldDB" id="A0A6A6QR01"/>
<feature type="region of interest" description="Disordered" evidence="1">
    <location>
        <begin position="1"/>
        <end position="88"/>
    </location>
</feature>
<evidence type="ECO:0000313" key="3">
    <source>
        <dbReference type="Proteomes" id="UP000799750"/>
    </source>
</evidence>